<keyword evidence="1" id="KW-0812">Transmembrane</keyword>
<protein>
    <recommendedName>
        <fullName evidence="4">DUF2178 domain-containing protein</fullName>
    </recommendedName>
</protein>
<feature type="transmembrane region" description="Helical" evidence="1">
    <location>
        <begin position="67"/>
        <end position="85"/>
    </location>
</feature>
<dbReference type="AlphaFoldDB" id="A0A8J3CVN4"/>
<keyword evidence="1" id="KW-1133">Transmembrane helix</keyword>
<feature type="transmembrane region" description="Helical" evidence="1">
    <location>
        <begin position="13"/>
        <end position="46"/>
    </location>
</feature>
<sequence length="126" mass="14470">MIPNFLFPHYCKWLGWILFGAGVLGHLVFGFYYFLLFLSLALLGLFVVASSRQQVEDEMIQSIRLRSLQTAVFVQVLFILGFSLLDDWKGEGLVNLPIPAVLAGILFVGIYLLVFHYKIYRLDHEE</sequence>
<evidence type="ECO:0000313" key="2">
    <source>
        <dbReference type="EMBL" id="GHB33310.1"/>
    </source>
</evidence>
<evidence type="ECO:0000313" key="3">
    <source>
        <dbReference type="Proteomes" id="UP000642809"/>
    </source>
</evidence>
<gene>
    <name evidence="2" type="ORF">GCM10008106_12840</name>
</gene>
<organism evidence="2 3">
    <name type="scientific">Mongoliitalea lutea</name>
    <dbReference type="NCBI Taxonomy" id="849756"/>
    <lineage>
        <taxon>Bacteria</taxon>
        <taxon>Pseudomonadati</taxon>
        <taxon>Bacteroidota</taxon>
        <taxon>Cytophagia</taxon>
        <taxon>Cytophagales</taxon>
        <taxon>Cyclobacteriaceae</taxon>
        <taxon>Mongoliitalea</taxon>
    </lineage>
</organism>
<name>A0A8J3CVN4_9BACT</name>
<feature type="transmembrane region" description="Helical" evidence="1">
    <location>
        <begin position="97"/>
        <end position="117"/>
    </location>
</feature>
<keyword evidence="1" id="KW-0472">Membrane</keyword>
<keyword evidence="3" id="KW-1185">Reference proteome</keyword>
<dbReference type="RefSeq" id="WP_189579664.1">
    <property type="nucleotide sequence ID" value="NZ_BMYF01000006.1"/>
</dbReference>
<comment type="caution">
    <text evidence="2">The sequence shown here is derived from an EMBL/GenBank/DDBJ whole genome shotgun (WGS) entry which is preliminary data.</text>
</comment>
<proteinExistence type="predicted"/>
<dbReference type="Proteomes" id="UP000642809">
    <property type="component" value="Unassembled WGS sequence"/>
</dbReference>
<accession>A0A8J3CVN4</accession>
<reference evidence="2" key="1">
    <citation type="journal article" date="2014" name="Int. J. Syst. Evol. Microbiol.">
        <title>Complete genome sequence of Corynebacterium casei LMG S-19264T (=DSM 44701T), isolated from a smear-ripened cheese.</title>
        <authorList>
            <consortium name="US DOE Joint Genome Institute (JGI-PGF)"/>
            <person name="Walter F."/>
            <person name="Albersmeier A."/>
            <person name="Kalinowski J."/>
            <person name="Ruckert C."/>
        </authorList>
    </citation>
    <scope>NUCLEOTIDE SEQUENCE</scope>
    <source>
        <strain evidence="2">KCTC 23224</strain>
    </source>
</reference>
<reference evidence="2" key="2">
    <citation type="submission" date="2020-09" db="EMBL/GenBank/DDBJ databases">
        <authorList>
            <person name="Sun Q."/>
            <person name="Kim S."/>
        </authorList>
    </citation>
    <scope>NUCLEOTIDE SEQUENCE</scope>
    <source>
        <strain evidence="2">KCTC 23224</strain>
    </source>
</reference>
<evidence type="ECO:0008006" key="4">
    <source>
        <dbReference type="Google" id="ProtNLM"/>
    </source>
</evidence>
<dbReference type="EMBL" id="BMYF01000006">
    <property type="protein sequence ID" value="GHB33310.1"/>
    <property type="molecule type" value="Genomic_DNA"/>
</dbReference>
<evidence type="ECO:0000256" key="1">
    <source>
        <dbReference type="SAM" id="Phobius"/>
    </source>
</evidence>